<reference evidence="1" key="2">
    <citation type="submission" date="2020-08" db="EMBL/GenBank/DDBJ databases">
        <authorList>
            <person name="Lai Q."/>
        </authorList>
    </citation>
    <scope>NUCLEOTIDE SEQUENCE</scope>
    <source>
        <strain evidence="1">S27-2</strain>
    </source>
</reference>
<gene>
    <name evidence="1" type="primary">raiA</name>
    <name evidence="1" type="ORF">H8B19_10635</name>
</gene>
<dbReference type="NCBIfam" id="TIGR00741">
    <property type="entry name" value="yfiA"/>
    <property type="match status" value="1"/>
</dbReference>
<dbReference type="EMBL" id="JACNEP010000007">
    <property type="protein sequence ID" value="MBC3766338.1"/>
    <property type="molecule type" value="Genomic_DNA"/>
</dbReference>
<protein>
    <submittedName>
        <fullName evidence="1">Ribosome-associated translation inhibitor RaiA</fullName>
    </submittedName>
</protein>
<dbReference type="Gene3D" id="3.30.160.100">
    <property type="entry name" value="Ribosome hibernation promotion factor-like"/>
    <property type="match status" value="1"/>
</dbReference>
<evidence type="ECO:0000313" key="1">
    <source>
        <dbReference type="EMBL" id="MBC3766338.1"/>
    </source>
</evidence>
<accession>A0A8J6IVE3</accession>
<dbReference type="InterPro" id="IPR036567">
    <property type="entry name" value="RHF-like"/>
</dbReference>
<dbReference type="CDD" id="cd00552">
    <property type="entry name" value="RaiA"/>
    <property type="match status" value="1"/>
</dbReference>
<dbReference type="SUPFAM" id="SSF69754">
    <property type="entry name" value="Ribosome binding protein Y (YfiA homologue)"/>
    <property type="match status" value="1"/>
</dbReference>
<dbReference type="Pfam" id="PF02482">
    <property type="entry name" value="Ribosomal_S30AE"/>
    <property type="match status" value="1"/>
</dbReference>
<evidence type="ECO:0000313" key="2">
    <source>
        <dbReference type="Proteomes" id="UP000601768"/>
    </source>
</evidence>
<name>A0A8J6IVE3_9ALTE</name>
<reference evidence="1" key="1">
    <citation type="journal article" date="2018" name="Int. J. Syst. Evol. Microbiol.">
        <title>Neptunicella marina gen. nov., sp. nov., isolated from surface seawater.</title>
        <authorList>
            <person name="Liu X."/>
            <person name="Lai Q."/>
            <person name="Du Y."/>
            <person name="Zhang X."/>
            <person name="Liu Z."/>
            <person name="Sun F."/>
            <person name="Shao Z."/>
        </authorList>
    </citation>
    <scope>NUCLEOTIDE SEQUENCE</scope>
    <source>
        <strain evidence="1">S27-2</strain>
    </source>
</reference>
<dbReference type="AlphaFoldDB" id="A0A8J6IVE3"/>
<sequence>MKINLSGHHVDISDAVREHVDEKLSKIAGHFPGLISVDAIIAKEHGEFLVELITNYEGVKIATKGTDTVMYPAISKAAKKFDTALKHRKGQLKDDLHKKPVVSSPEIAHETIQNMNLN</sequence>
<keyword evidence="2" id="KW-1185">Reference proteome</keyword>
<dbReference type="InterPro" id="IPR003489">
    <property type="entry name" value="RHF/RaiA"/>
</dbReference>
<organism evidence="1 2">
    <name type="scientific">Neptunicella marina</name>
    <dbReference type="NCBI Taxonomy" id="2125989"/>
    <lineage>
        <taxon>Bacteria</taxon>
        <taxon>Pseudomonadati</taxon>
        <taxon>Pseudomonadota</taxon>
        <taxon>Gammaproteobacteria</taxon>
        <taxon>Alteromonadales</taxon>
        <taxon>Alteromonadaceae</taxon>
        <taxon>Neptunicella</taxon>
    </lineage>
</organism>
<dbReference type="Proteomes" id="UP000601768">
    <property type="component" value="Unassembled WGS sequence"/>
</dbReference>
<dbReference type="RefSeq" id="WP_186506864.1">
    <property type="nucleotide sequence ID" value="NZ_JACNEP010000007.1"/>
</dbReference>
<comment type="caution">
    <text evidence="1">The sequence shown here is derived from an EMBL/GenBank/DDBJ whole genome shotgun (WGS) entry which is preliminary data.</text>
</comment>
<proteinExistence type="predicted"/>